<feature type="non-terminal residue" evidence="1">
    <location>
        <position position="275"/>
    </location>
</feature>
<organism evidence="1 2">
    <name type="scientific">Mycena pura</name>
    <dbReference type="NCBI Taxonomy" id="153505"/>
    <lineage>
        <taxon>Eukaryota</taxon>
        <taxon>Fungi</taxon>
        <taxon>Dikarya</taxon>
        <taxon>Basidiomycota</taxon>
        <taxon>Agaricomycotina</taxon>
        <taxon>Agaricomycetes</taxon>
        <taxon>Agaricomycetidae</taxon>
        <taxon>Agaricales</taxon>
        <taxon>Marasmiineae</taxon>
        <taxon>Mycenaceae</taxon>
        <taxon>Mycena</taxon>
    </lineage>
</organism>
<dbReference type="Proteomes" id="UP001219525">
    <property type="component" value="Unassembled WGS sequence"/>
</dbReference>
<evidence type="ECO:0000313" key="1">
    <source>
        <dbReference type="EMBL" id="KAJ7203066.1"/>
    </source>
</evidence>
<dbReference type="AlphaFoldDB" id="A0AAD6VCD3"/>
<keyword evidence="2" id="KW-1185">Reference proteome</keyword>
<proteinExistence type="predicted"/>
<sequence>PSGIGCVDPQGIVDCYSNNVDVATSCAHASDNDCADDLDTCLEGCANGQLAANIGCWLQHCWNQVYSCDFQATVITYIVTADRVATSVSIPFYPPPANAPGGCSCNLGLAYGYINAIAIATDPCLAFVDDATETADCECCNLSAPISNIINTCPKSDMSFLGVSTLIQQYAATAQQLTTDSCQSALGSAADTTCPSQFSISLDAGGEFLNPAALPAGVPGSEPLSTLAGTVTALPGPQTITLELFPGYTSVIALAPFDAKKVAQTAAPVAGAAAG</sequence>
<gene>
    <name evidence="1" type="ORF">GGX14DRAFT_339209</name>
</gene>
<feature type="non-terminal residue" evidence="1">
    <location>
        <position position="1"/>
    </location>
</feature>
<evidence type="ECO:0000313" key="2">
    <source>
        <dbReference type="Proteomes" id="UP001219525"/>
    </source>
</evidence>
<comment type="caution">
    <text evidence="1">The sequence shown here is derived from an EMBL/GenBank/DDBJ whole genome shotgun (WGS) entry which is preliminary data.</text>
</comment>
<dbReference type="EMBL" id="JARJCW010000052">
    <property type="protein sequence ID" value="KAJ7203066.1"/>
    <property type="molecule type" value="Genomic_DNA"/>
</dbReference>
<name>A0AAD6VCD3_9AGAR</name>
<reference evidence="1" key="1">
    <citation type="submission" date="2023-03" db="EMBL/GenBank/DDBJ databases">
        <title>Massive genome expansion in bonnet fungi (Mycena s.s.) driven by repeated elements and novel gene families across ecological guilds.</title>
        <authorList>
            <consortium name="Lawrence Berkeley National Laboratory"/>
            <person name="Harder C.B."/>
            <person name="Miyauchi S."/>
            <person name="Viragh M."/>
            <person name="Kuo A."/>
            <person name="Thoen E."/>
            <person name="Andreopoulos B."/>
            <person name="Lu D."/>
            <person name="Skrede I."/>
            <person name="Drula E."/>
            <person name="Henrissat B."/>
            <person name="Morin E."/>
            <person name="Kohler A."/>
            <person name="Barry K."/>
            <person name="LaButti K."/>
            <person name="Morin E."/>
            <person name="Salamov A."/>
            <person name="Lipzen A."/>
            <person name="Mereny Z."/>
            <person name="Hegedus B."/>
            <person name="Baldrian P."/>
            <person name="Stursova M."/>
            <person name="Weitz H."/>
            <person name="Taylor A."/>
            <person name="Grigoriev I.V."/>
            <person name="Nagy L.G."/>
            <person name="Martin F."/>
            <person name="Kauserud H."/>
        </authorList>
    </citation>
    <scope>NUCLEOTIDE SEQUENCE</scope>
    <source>
        <strain evidence="1">9144</strain>
    </source>
</reference>
<accession>A0AAD6VCD3</accession>
<protein>
    <submittedName>
        <fullName evidence="1">Uncharacterized protein</fullName>
    </submittedName>
</protein>